<sequence>MSARLDGKVAIVTGAGSGIGRAIAVSFASEGATVIAAGLADGLGQTVELCAHAGGRAVAAEVNVSNPDAGEEIIEKAKAGLGLPDILVNNAGIGGAHSIYDTEDAELDLFLDVNLRSVFRISRTFVRLCRSEGRGGAIVNIASAQGLLGFPNNSSYAVTKAGVIGLSRQMANDCAVHGVRVNAIAPGIIETPLTEERLRSSTRFRAISVDITPLGRAGRAAEVAAACLFLASDEASFITGQVLAVDGGASSTVFRAPANVSQLT</sequence>
<dbReference type="PANTHER" id="PTHR42760">
    <property type="entry name" value="SHORT-CHAIN DEHYDROGENASES/REDUCTASES FAMILY MEMBER"/>
    <property type="match status" value="1"/>
</dbReference>
<dbReference type="RefSeq" id="WP_195800281.1">
    <property type="nucleotide sequence ID" value="NZ_CP061379.1"/>
</dbReference>
<dbReference type="EC" id="1.1.1.47" evidence="2"/>
<evidence type="ECO:0000313" key="3">
    <source>
        <dbReference type="Proteomes" id="UP000594621"/>
    </source>
</evidence>
<accession>A0A7S9D3V6</accession>
<evidence type="ECO:0000256" key="1">
    <source>
        <dbReference type="ARBA" id="ARBA00006484"/>
    </source>
</evidence>
<dbReference type="InterPro" id="IPR020904">
    <property type="entry name" value="Sc_DH/Rdtase_CS"/>
</dbReference>
<dbReference type="GO" id="GO:0047936">
    <property type="term" value="F:glucose 1-dehydrogenase [NAD(P)+] activity"/>
    <property type="evidence" value="ECO:0007669"/>
    <property type="project" value="UniProtKB-EC"/>
</dbReference>
<dbReference type="PRINTS" id="PR00081">
    <property type="entry name" value="GDHRDH"/>
</dbReference>
<comment type="similarity">
    <text evidence="1">Belongs to the short-chain dehydrogenases/reductases (SDR) family.</text>
</comment>
<dbReference type="Proteomes" id="UP000594621">
    <property type="component" value="Chromosome"/>
</dbReference>
<protein>
    <submittedName>
        <fullName evidence="2">Glucose 1-dehydrogenase</fullName>
        <ecNumber evidence="2">1.1.1.47</ecNumber>
    </submittedName>
</protein>
<dbReference type="InterPro" id="IPR036291">
    <property type="entry name" value="NAD(P)-bd_dom_sf"/>
</dbReference>
<name>A0A7S9D3V6_9BRAD</name>
<dbReference type="Pfam" id="PF13561">
    <property type="entry name" value="adh_short_C2"/>
    <property type="match status" value="1"/>
</dbReference>
<dbReference type="PANTHER" id="PTHR42760:SF40">
    <property type="entry name" value="3-OXOACYL-[ACYL-CARRIER-PROTEIN] REDUCTASE, CHLOROPLASTIC"/>
    <property type="match status" value="1"/>
</dbReference>
<dbReference type="PRINTS" id="PR00080">
    <property type="entry name" value="SDRFAMILY"/>
</dbReference>
<dbReference type="Gene3D" id="3.40.50.720">
    <property type="entry name" value="NAD(P)-binding Rossmann-like Domain"/>
    <property type="match status" value="1"/>
</dbReference>
<dbReference type="EMBL" id="CP061379">
    <property type="protein sequence ID" value="QPF90698.1"/>
    <property type="molecule type" value="Genomic_DNA"/>
</dbReference>
<dbReference type="KEGG" id="bcou:IC761_30095"/>
<dbReference type="PROSITE" id="PS00061">
    <property type="entry name" value="ADH_SHORT"/>
    <property type="match status" value="1"/>
</dbReference>
<evidence type="ECO:0000313" key="2">
    <source>
        <dbReference type="EMBL" id="QPF90698.1"/>
    </source>
</evidence>
<keyword evidence="2" id="KW-0560">Oxidoreductase</keyword>
<keyword evidence="3" id="KW-1185">Reference proteome</keyword>
<dbReference type="AlphaFoldDB" id="A0A7S9D3V6"/>
<gene>
    <name evidence="2" type="ORF">IC761_30095</name>
</gene>
<organism evidence="2 3">
    <name type="scientific">Bradyrhizobium commune</name>
    <dbReference type="NCBI Taxonomy" id="83627"/>
    <lineage>
        <taxon>Bacteria</taxon>
        <taxon>Pseudomonadati</taxon>
        <taxon>Pseudomonadota</taxon>
        <taxon>Alphaproteobacteria</taxon>
        <taxon>Hyphomicrobiales</taxon>
        <taxon>Nitrobacteraceae</taxon>
        <taxon>Bradyrhizobium</taxon>
    </lineage>
</organism>
<reference evidence="2 3" key="1">
    <citation type="submission" date="2020-09" db="EMBL/GenBank/DDBJ databases">
        <title>Complete genomes of bradyrhizobia occurring on native shrubby legumes in Australia.</title>
        <authorList>
            <person name="Lafay B."/>
        </authorList>
    </citation>
    <scope>NUCLEOTIDE SEQUENCE [LARGE SCALE GENOMIC DNA]</scope>
    <source>
        <strain evidence="2 3">BDV5040</strain>
    </source>
</reference>
<dbReference type="NCBIfam" id="NF005559">
    <property type="entry name" value="PRK07231.1"/>
    <property type="match status" value="1"/>
</dbReference>
<proteinExistence type="inferred from homology"/>
<dbReference type="InterPro" id="IPR002347">
    <property type="entry name" value="SDR_fam"/>
</dbReference>
<dbReference type="SUPFAM" id="SSF51735">
    <property type="entry name" value="NAD(P)-binding Rossmann-fold domains"/>
    <property type="match status" value="1"/>
</dbReference>
<dbReference type="GO" id="GO:0030497">
    <property type="term" value="P:fatty acid elongation"/>
    <property type="evidence" value="ECO:0007669"/>
    <property type="project" value="TreeGrafter"/>
</dbReference>
<dbReference type="FunFam" id="3.40.50.720:FF:000084">
    <property type="entry name" value="Short-chain dehydrogenase reductase"/>
    <property type="match status" value="1"/>
</dbReference>